<dbReference type="PANTHER" id="PTHR10819">
    <property type="entry name" value="PHOSPHOTRIESTERASE-RELATED"/>
    <property type="match status" value="1"/>
</dbReference>
<feature type="modified residue" description="N6-carboxylysine" evidence="3">
    <location>
        <position position="124"/>
    </location>
</feature>
<comment type="similarity">
    <text evidence="3">Belongs to the metallo-dependent hydrolases superfamily. Phosphotriesterase family.</text>
</comment>
<dbReference type="PIRSF" id="PIRSF016839">
    <property type="entry name" value="PhP"/>
    <property type="match status" value="1"/>
</dbReference>
<dbReference type="InterPro" id="IPR001559">
    <property type="entry name" value="Phosphotriesterase"/>
</dbReference>
<dbReference type="SUPFAM" id="SSF51556">
    <property type="entry name" value="Metallo-dependent hydrolases"/>
    <property type="match status" value="1"/>
</dbReference>
<dbReference type="PANTHER" id="PTHR10819:SF3">
    <property type="entry name" value="PHOSPHOTRIESTERASE-RELATED PROTEIN"/>
    <property type="match status" value="1"/>
</dbReference>
<dbReference type="EMBL" id="JAGEPF010000037">
    <property type="protein sequence ID" value="MBO2464631.1"/>
    <property type="molecule type" value="Genomic_DNA"/>
</dbReference>
<reference evidence="4 5" key="1">
    <citation type="submission" date="2021-03" db="EMBL/GenBank/DDBJ databases">
        <title>Actinomadura violae sp. nov., isolated from lichen in Thailand.</title>
        <authorList>
            <person name="Kanchanasin P."/>
            <person name="Saeng-In P."/>
            <person name="Phongsopitanun W."/>
            <person name="Yuki M."/>
            <person name="Kudo T."/>
            <person name="Ohkuma M."/>
            <person name="Tanasupawat S."/>
        </authorList>
    </citation>
    <scope>NUCLEOTIDE SEQUENCE [LARGE SCALE GENOMIC DNA]</scope>
    <source>
        <strain evidence="4 5">LCR2-06</strain>
    </source>
</reference>
<comment type="caution">
    <text evidence="4">The sequence shown here is derived from an EMBL/GenBank/DDBJ whole genome shotgun (WGS) entry which is preliminary data.</text>
</comment>
<keyword evidence="2" id="KW-0378">Hydrolase</keyword>
<dbReference type="Pfam" id="PF02126">
    <property type="entry name" value="PTE"/>
    <property type="match status" value="1"/>
</dbReference>
<evidence type="ECO:0000256" key="2">
    <source>
        <dbReference type="ARBA" id="ARBA00022801"/>
    </source>
</evidence>
<dbReference type="Proteomes" id="UP000680206">
    <property type="component" value="Unassembled WGS sequence"/>
</dbReference>
<sequence length="294" mass="31008">MRVRTVLGDVASADLGVCDAHDHLFLRTPRLPGRELDDPAHAAARLRAFAGLGGRTIAHWTPYGLGRRTKELAELSAATGVHIIAATGLHQAVHYDPGLLARIRPGLAALFHRELTDGPAGMIKVAGGFHGLDEHARHTMAAAAEASNATGAPIGVHLEEGTAALDVLDLLCGSLGVPPDRVILSHLNRSPDPWIHRRAAEAGAYLCFDGPSRAHHATDWRLFDVLAALAEAGHTDRVLMGGDTTTPDTPGMPHLLRVLRPRVEAQLGRGVATAIFETNPARALAFSGRAGGSP</sequence>
<evidence type="ECO:0000313" key="4">
    <source>
        <dbReference type="EMBL" id="MBO2464631.1"/>
    </source>
</evidence>
<name>A0ABS3S6W2_9ACTN</name>
<keyword evidence="5" id="KW-1185">Reference proteome</keyword>
<dbReference type="PROSITE" id="PS51347">
    <property type="entry name" value="PHOSPHOTRIESTERASE_2"/>
    <property type="match status" value="1"/>
</dbReference>
<evidence type="ECO:0008006" key="6">
    <source>
        <dbReference type="Google" id="ProtNLM"/>
    </source>
</evidence>
<evidence type="ECO:0000256" key="3">
    <source>
        <dbReference type="PROSITE-ProRule" id="PRU00679"/>
    </source>
</evidence>
<dbReference type="RefSeq" id="WP_208251302.1">
    <property type="nucleotide sequence ID" value="NZ_JAGEPF010000037.1"/>
</dbReference>
<accession>A0ABS3S6W2</accession>
<keyword evidence="1" id="KW-0479">Metal-binding</keyword>
<gene>
    <name evidence="4" type="ORF">J4709_44385</name>
</gene>
<dbReference type="InterPro" id="IPR032466">
    <property type="entry name" value="Metal_Hydrolase"/>
</dbReference>
<dbReference type="Gene3D" id="3.20.20.140">
    <property type="entry name" value="Metal-dependent hydrolases"/>
    <property type="match status" value="1"/>
</dbReference>
<protein>
    <recommendedName>
        <fullName evidence="6">Phosphotriesterase</fullName>
    </recommendedName>
</protein>
<evidence type="ECO:0000256" key="1">
    <source>
        <dbReference type="ARBA" id="ARBA00022723"/>
    </source>
</evidence>
<proteinExistence type="inferred from homology"/>
<organism evidence="4 5">
    <name type="scientific">Actinomadura violacea</name>
    <dbReference type="NCBI Taxonomy" id="2819934"/>
    <lineage>
        <taxon>Bacteria</taxon>
        <taxon>Bacillati</taxon>
        <taxon>Actinomycetota</taxon>
        <taxon>Actinomycetes</taxon>
        <taxon>Streptosporangiales</taxon>
        <taxon>Thermomonosporaceae</taxon>
        <taxon>Actinomadura</taxon>
    </lineage>
</organism>
<evidence type="ECO:0000313" key="5">
    <source>
        <dbReference type="Proteomes" id="UP000680206"/>
    </source>
</evidence>